<evidence type="ECO:0000256" key="3">
    <source>
        <dbReference type="ARBA" id="ARBA00022801"/>
    </source>
</evidence>
<dbReference type="FunFam" id="1.50.10.10:FF:000020">
    <property type="entry name" value="Endoglucanase"/>
    <property type="match status" value="1"/>
</dbReference>
<organism evidence="11 12">
    <name type="scientific">Artemisia annua</name>
    <name type="common">Sweet wormwood</name>
    <dbReference type="NCBI Taxonomy" id="35608"/>
    <lineage>
        <taxon>Eukaryota</taxon>
        <taxon>Viridiplantae</taxon>
        <taxon>Streptophyta</taxon>
        <taxon>Embryophyta</taxon>
        <taxon>Tracheophyta</taxon>
        <taxon>Spermatophyta</taxon>
        <taxon>Magnoliopsida</taxon>
        <taxon>eudicotyledons</taxon>
        <taxon>Gunneridae</taxon>
        <taxon>Pentapetalae</taxon>
        <taxon>asterids</taxon>
        <taxon>campanulids</taxon>
        <taxon>Asterales</taxon>
        <taxon>Asteraceae</taxon>
        <taxon>Asteroideae</taxon>
        <taxon>Anthemideae</taxon>
        <taxon>Artemisiinae</taxon>
        <taxon>Artemisia</taxon>
    </lineage>
</organism>
<dbReference type="Pfam" id="PF00759">
    <property type="entry name" value="Glyco_hydro_9"/>
    <property type="match status" value="1"/>
</dbReference>
<evidence type="ECO:0000313" key="12">
    <source>
        <dbReference type="Proteomes" id="UP000245207"/>
    </source>
</evidence>
<accession>A0A2U1N6N2</accession>
<evidence type="ECO:0000256" key="5">
    <source>
        <dbReference type="ARBA" id="ARBA00023277"/>
    </source>
</evidence>
<name>A0A2U1N6N2_ARTAN</name>
<keyword evidence="12" id="KW-1185">Reference proteome</keyword>
<dbReference type="AlphaFoldDB" id="A0A2U1N6N2"/>
<dbReference type="GO" id="GO:0008810">
    <property type="term" value="F:cellulase activity"/>
    <property type="evidence" value="ECO:0007669"/>
    <property type="project" value="UniProtKB-EC"/>
</dbReference>
<keyword evidence="5 8" id="KW-0119">Carbohydrate metabolism</keyword>
<evidence type="ECO:0000256" key="2">
    <source>
        <dbReference type="ARBA" id="ARBA00007072"/>
    </source>
</evidence>
<dbReference type="Proteomes" id="UP000245207">
    <property type="component" value="Unassembled WGS sequence"/>
</dbReference>
<dbReference type="InterPro" id="IPR012341">
    <property type="entry name" value="6hp_glycosidase-like_sf"/>
</dbReference>
<gene>
    <name evidence="11" type="ORF">CTI12_AA301380</name>
</gene>
<evidence type="ECO:0000256" key="7">
    <source>
        <dbReference type="ARBA" id="ARBA00023326"/>
    </source>
</evidence>
<evidence type="ECO:0000256" key="1">
    <source>
        <dbReference type="ARBA" id="ARBA00000966"/>
    </source>
</evidence>
<dbReference type="OrthoDB" id="10257085at2759"/>
<feature type="domain" description="Glycoside hydrolase family 9" evidence="10">
    <location>
        <begin position="27"/>
        <end position="504"/>
    </location>
</feature>
<comment type="caution">
    <text evidence="11">The sequence shown here is derived from an EMBL/GenBank/DDBJ whole genome shotgun (WGS) entry which is preliminary data.</text>
</comment>
<dbReference type="PANTHER" id="PTHR22298">
    <property type="entry name" value="ENDO-1,4-BETA-GLUCANASE"/>
    <property type="match status" value="1"/>
</dbReference>
<evidence type="ECO:0000259" key="10">
    <source>
        <dbReference type="Pfam" id="PF00759"/>
    </source>
</evidence>
<keyword evidence="6 8" id="KW-0326">Glycosidase</keyword>
<evidence type="ECO:0000256" key="8">
    <source>
        <dbReference type="PROSITE-ProRule" id="PRU10059"/>
    </source>
</evidence>
<evidence type="ECO:0000256" key="9">
    <source>
        <dbReference type="RuleBase" id="RU361166"/>
    </source>
</evidence>
<evidence type="ECO:0000313" key="11">
    <source>
        <dbReference type="EMBL" id="PWA69114.1"/>
    </source>
</evidence>
<dbReference type="Gene3D" id="1.50.10.10">
    <property type="match status" value="1"/>
</dbReference>
<keyword evidence="3 8" id="KW-0378">Hydrolase</keyword>
<dbReference type="STRING" id="35608.A0A2U1N6N2"/>
<reference evidence="11 12" key="1">
    <citation type="journal article" date="2018" name="Mol. Plant">
        <title>The genome of Artemisia annua provides insight into the evolution of Asteraceae family and artemisinin biosynthesis.</title>
        <authorList>
            <person name="Shen Q."/>
            <person name="Zhang L."/>
            <person name="Liao Z."/>
            <person name="Wang S."/>
            <person name="Yan T."/>
            <person name="Shi P."/>
            <person name="Liu M."/>
            <person name="Fu X."/>
            <person name="Pan Q."/>
            <person name="Wang Y."/>
            <person name="Lv Z."/>
            <person name="Lu X."/>
            <person name="Zhang F."/>
            <person name="Jiang W."/>
            <person name="Ma Y."/>
            <person name="Chen M."/>
            <person name="Hao X."/>
            <person name="Li L."/>
            <person name="Tang Y."/>
            <person name="Lv G."/>
            <person name="Zhou Y."/>
            <person name="Sun X."/>
            <person name="Brodelius P.E."/>
            <person name="Rose J.K.C."/>
            <person name="Tang K."/>
        </authorList>
    </citation>
    <scope>NUCLEOTIDE SEQUENCE [LARGE SCALE GENOMIC DNA]</scope>
    <source>
        <strain evidence="12">cv. Huhao1</strain>
        <tissue evidence="11">Leaf</tissue>
    </source>
</reference>
<feature type="active site" evidence="8">
    <location>
        <position position="431"/>
    </location>
</feature>
<dbReference type="GO" id="GO:0030245">
    <property type="term" value="P:cellulose catabolic process"/>
    <property type="evidence" value="ECO:0007669"/>
    <property type="project" value="UniProtKB-KW"/>
</dbReference>
<dbReference type="EC" id="3.2.1.4" evidence="9"/>
<keyword evidence="9" id="KW-0732">Signal</keyword>
<protein>
    <recommendedName>
        <fullName evidence="9">Endoglucanase</fullName>
        <ecNumber evidence="9">3.2.1.4</ecNumber>
    </recommendedName>
</protein>
<dbReference type="SUPFAM" id="SSF48208">
    <property type="entry name" value="Six-hairpin glycosidases"/>
    <property type="match status" value="1"/>
</dbReference>
<evidence type="ECO:0000256" key="4">
    <source>
        <dbReference type="ARBA" id="ARBA00023001"/>
    </source>
</evidence>
<dbReference type="EMBL" id="PKPP01003502">
    <property type="protein sequence ID" value="PWA69114.1"/>
    <property type="molecule type" value="Genomic_DNA"/>
</dbReference>
<comment type="similarity">
    <text evidence="2 8 9">Belongs to the glycosyl hydrolase 9 (cellulase E) family.</text>
</comment>
<dbReference type="InterPro" id="IPR018221">
    <property type="entry name" value="Glyco_hydro_9_His_AS"/>
</dbReference>
<dbReference type="PROSITE" id="PS00592">
    <property type="entry name" value="GH9_2"/>
    <property type="match status" value="1"/>
</dbReference>
<comment type="catalytic activity">
    <reaction evidence="1 9">
        <text>Endohydrolysis of (1-&gt;4)-beta-D-glucosidic linkages in cellulose, lichenin and cereal beta-D-glucans.</text>
        <dbReference type="EC" id="3.2.1.4"/>
    </reaction>
</comment>
<evidence type="ECO:0000256" key="6">
    <source>
        <dbReference type="ARBA" id="ARBA00023295"/>
    </source>
</evidence>
<dbReference type="InterPro" id="IPR001701">
    <property type="entry name" value="Glyco_hydro_9"/>
</dbReference>
<feature type="signal peptide" evidence="9">
    <location>
        <begin position="1"/>
        <end position="22"/>
    </location>
</feature>
<dbReference type="InterPro" id="IPR008928">
    <property type="entry name" value="6-hairpin_glycosidase_sf"/>
</dbReference>
<sequence>MKSHFMFPLLLVLLCHFFVCESSCINYGEALWKSILFFEGQRSGFLPKDQRMSWRGDSGLTDGVMGGYYDAGDNVKYNFPMAFSTTMLAWGVVEFGDMMPPEELRNTLVAIRWSTDYFIQCVAHRGRIVVQVGDPGIDHNCWERPEDMDTARTVYTVYEPNAASDVAGEMAAALAASSIAFRPSDPQYANKLLSTATRVFGYADTYRGAYSDNLDIRPGVCPYYCDFDGYQASISIHDELLWGAAWLQKAWKLRRISRSNYYLDYLKQHGKTFGATDNIYEFGWDNKHAGLNVLVSQFYVEIEVTIFDSGFQEVLAENLYDFESYKVNADSFICTLVPNSTYPHIKYSPGGLIYRPGGCNLQHTTSLTFLMLVYAKYLEQSSKTVNCGSVTVGPAYIRQMAKRQVDYILGDNPKGMSYMVGYSNKYPQRIHHRGSANPSIKHHFRPIKCKEGTFYYESPNPNPNLLVGALVGGPGEDDEFADDRSESSKSEPTTYTNAPFVGVLAYFAANPQTI</sequence>
<keyword evidence="7 8" id="KW-0624">Polysaccharide degradation</keyword>
<feature type="chain" id="PRO_5018377513" description="Endoglucanase" evidence="9">
    <location>
        <begin position="23"/>
        <end position="514"/>
    </location>
</feature>
<keyword evidence="4 9" id="KW-0136">Cellulose degradation</keyword>
<proteinExistence type="inferred from homology"/>